<dbReference type="PANTHER" id="PTHR43660">
    <property type="entry name" value="DIPEPTIDYL CARBOXYPEPTIDASE"/>
    <property type="match status" value="1"/>
</dbReference>
<dbReference type="OrthoDB" id="9773538at2"/>
<evidence type="ECO:0000256" key="6">
    <source>
        <dbReference type="ARBA" id="ARBA00023049"/>
    </source>
</evidence>
<evidence type="ECO:0000256" key="1">
    <source>
        <dbReference type="ARBA" id="ARBA00006040"/>
    </source>
</evidence>
<dbReference type="Pfam" id="PF01432">
    <property type="entry name" value="Peptidase_M3"/>
    <property type="match status" value="1"/>
</dbReference>
<dbReference type="Gene3D" id="1.10.1370.40">
    <property type="match status" value="1"/>
</dbReference>
<name>A0A4Q9V093_9ACTO</name>
<dbReference type="Gene3D" id="3.40.390.10">
    <property type="entry name" value="Collagenase (Catalytic Domain)"/>
    <property type="match status" value="1"/>
</dbReference>
<dbReference type="InterPro" id="IPR001567">
    <property type="entry name" value="Pept_M3A_M3B_dom"/>
</dbReference>
<dbReference type="InterPro" id="IPR024077">
    <property type="entry name" value="Neurolysin/TOP_dom2"/>
</dbReference>
<comment type="similarity">
    <text evidence="1 7">Belongs to the peptidase M3 family.</text>
</comment>
<evidence type="ECO:0000313" key="9">
    <source>
        <dbReference type="EMBL" id="TBW22073.1"/>
    </source>
</evidence>
<dbReference type="GO" id="GO:0006508">
    <property type="term" value="P:proteolysis"/>
    <property type="evidence" value="ECO:0007669"/>
    <property type="project" value="UniProtKB-KW"/>
</dbReference>
<proteinExistence type="inferred from homology"/>
<dbReference type="GO" id="GO:0005829">
    <property type="term" value="C:cytosol"/>
    <property type="evidence" value="ECO:0007669"/>
    <property type="project" value="TreeGrafter"/>
</dbReference>
<dbReference type="InterPro" id="IPR024079">
    <property type="entry name" value="MetalloPept_cat_dom_sf"/>
</dbReference>
<evidence type="ECO:0000256" key="5">
    <source>
        <dbReference type="ARBA" id="ARBA00022833"/>
    </source>
</evidence>
<comment type="caution">
    <text evidence="9">The sequence shown here is derived from an EMBL/GenBank/DDBJ whole genome shotgun (WGS) entry which is preliminary data.</text>
</comment>
<dbReference type="Proteomes" id="UP000293036">
    <property type="component" value="Unassembled WGS sequence"/>
</dbReference>
<dbReference type="CDD" id="cd06456">
    <property type="entry name" value="M3A_DCP"/>
    <property type="match status" value="1"/>
</dbReference>
<reference evidence="9 10" key="1">
    <citation type="submission" date="2019-02" db="EMBL/GenBank/DDBJ databases">
        <title>Arcanobacterium bovis sp. nov., isolated from the milk of a cow with mastitis.</title>
        <authorList>
            <person name="Sammra O."/>
            <person name="Foster G."/>
            <person name="Hassan A."/>
            <person name="Alssahen M."/>
            <person name="Laemmler C."/>
            <person name="Borowiak M."/>
            <person name="Malorny B."/>
            <person name="Abdulmawjood A."/>
        </authorList>
    </citation>
    <scope>NUCLEOTIDE SEQUENCE [LARGE SCALE GENOMIC DNA]</scope>
    <source>
        <strain evidence="9 10">C605018/01/1</strain>
    </source>
</reference>
<dbReference type="GO" id="GO:0004180">
    <property type="term" value="F:carboxypeptidase activity"/>
    <property type="evidence" value="ECO:0007669"/>
    <property type="project" value="TreeGrafter"/>
</dbReference>
<organism evidence="9 10">
    <name type="scientific">Arcanobacterium bovis</name>
    <dbReference type="NCBI Taxonomy" id="2529275"/>
    <lineage>
        <taxon>Bacteria</taxon>
        <taxon>Bacillati</taxon>
        <taxon>Actinomycetota</taxon>
        <taxon>Actinomycetes</taxon>
        <taxon>Actinomycetales</taxon>
        <taxon>Actinomycetaceae</taxon>
        <taxon>Arcanobacterium</taxon>
    </lineage>
</organism>
<evidence type="ECO:0000256" key="4">
    <source>
        <dbReference type="ARBA" id="ARBA00022801"/>
    </source>
</evidence>
<dbReference type="FunFam" id="3.40.390.10:FF:000009">
    <property type="entry name" value="Oligopeptidase A"/>
    <property type="match status" value="1"/>
</dbReference>
<gene>
    <name evidence="9" type="ORF">EZJ44_04380</name>
</gene>
<dbReference type="EMBL" id="SJDT01000003">
    <property type="protein sequence ID" value="TBW22073.1"/>
    <property type="molecule type" value="Genomic_DNA"/>
</dbReference>
<accession>A0A4Q9V093</accession>
<evidence type="ECO:0000259" key="8">
    <source>
        <dbReference type="Pfam" id="PF01432"/>
    </source>
</evidence>
<dbReference type="InterPro" id="IPR045090">
    <property type="entry name" value="Pept_M3A_M3B"/>
</dbReference>
<keyword evidence="4 7" id="KW-0378">Hydrolase</keyword>
<keyword evidence="2 7" id="KW-0645">Protease</keyword>
<protein>
    <submittedName>
        <fullName evidence="9">M3 family peptidase</fullName>
    </submittedName>
</protein>
<evidence type="ECO:0000256" key="3">
    <source>
        <dbReference type="ARBA" id="ARBA00022723"/>
    </source>
</evidence>
<dbReference type="GO" id="GO:0004222">
    <property type="term" value="F:metalloendopeptidase activity"/>
    <property type="evidence" value="ECO:0007669"/>
    <property type="project" value="InterPro"/>
</dbReference>
<keyword evidence="5 7" id="KW-0862">Zinc</keyword>
<evidence type="ECO:0000313" key="10">
    <source>
        <dbReference type="Proteomes" id="UP000293036"/>
    </source>
</evidence>
<dbReference type="InterPro" id="IPR034005">
    <property type="entry name" value="M3A_DCP"/>
</dbReference>
<keyword evidence="3 7" id="KW-0479">Metal-binding</keyword>
<dbReference type="PANTHER" id="PTHR43660:SF1">
    <property type="entry name" value="DIPEPTIDYL CARBOXYPEPTIDASE"/>
    <property type="match status" value="1"/>
</dbReference>
<evidence type="ECO:0000256" key="7">
    <source>
        <dbReference type="RuleBase" id="RU003435"/>
    </source>
</evidence>
<feature type="domain" description="Peptidase M3A/M3B catalytic" evidence="8">
    <location>
        <begin position="225"/>
        <end position="675"/>
    </location>
</feature>
<sequence>MTIENNPLLQKSDLPYELPDWELIKPEHIIPALEHAIATQRQAWEAVASDTSTPTVENTVEALENAGELIESVLNTSFTLISSVGGEAFEKIEAEMGPMMAEHFNAFYLDERIYHRLRELNLDDADAETRHFVTELLAEFEQRGVALSPEQKSILRQLDTDLSEAEIAFGQRVVQAMSDNELLVTDRSLLAGLSEEKIASYTSDDGTIRLPLENFTNQPLQTELLNHDTRTALLATSMNRGFGEHESSDTRHLVLKIAQLRAQRAELLGYPHHSQAVAQQGMAKDAEAILQLLISVAKPAVEAVKVESDKLKSMAHDAGQEEEFSAADWIFYQEKLRADIGLDDAAMAPYFLLENVVENGIFFAAHELYGISFVERTDLHGYLPSVRTWEVVNDDGVGIALFQADFYRRKGKHGGAWMHEIVAGSSLSGKKPLIMNNCNFEEPPAGEPCLLTWDNVVTVFHEFGHALHGILTNTKYRSTSGTHVPRDFVETPSQLNEMWAYNPQVLARYAVHYRSGEPLPEHLVTALAESKTFGQAFETTELLASALLDQAWHRISSQEIPANVEDFEKAALEEYGVYCELIPPRYRSTYFNHTFGGGYDAGYYSYIWAEVLAADIENWFKTSAAVDGDGGLNRAAGERVRSEILARGNSRAPMDSFRALLGRDPRPEAILERRGLA</sequence>
<dbReference type="SUPFAM" id="SSF55486">
    <property type="entry name" value="Metalloproteases ('zincins'), catalytic domain"/>
    <property type="match status" value="1"/>
</dbReference>
<dbReference type="Gene3D" id="1.10.1370.10">
    <property type="entry name" value="Neurolysin, domain 3"/>
    <property type="match status" value="1"/>
</dbReference>
<dbReference type="RefSeq" id="WP_131280601.1">
    <property type="nucleotide sequence ID" value="NZ_JBHSLR010000009.1"/>
</dbReference>
<comment type="cofactor">
    <cofactor evidence="7">
        <name>Zn(2+)</name>
        <dbReference type="ChEBI" id="CHEBI:29105"/>
    </cofactor>
    <text evidence="7">Binds 1 zinc ion.</text>
</comment>
<keyword evidence="10" id="KW-1185">Reference proteome</keyword>
<keyword evidence="6 7" id="KW-0482">Metalloprotease</keyword>
<dbReference type="GO" id="GO:0046872">
    <property type="term" value="F:metal ion binding"/>
    <property type="evidence" value="ECO:0007669"/>
    <property type="project" value="UniProtKB-UniRule"/>
</dbReference>
<evidence type="ECO:0000256" key="2">
    <source>
        <dbReference type="ARBA" id="ARBA00022670"/>
    </source>
</evidence>
<dbReference type="AlphaFoldDB" id="A0A4Q9V093"/>